<evidence type="ECO:0000256" key="2">
    <source>
        <dbReference type="SAM" id="MobiDB-lite"/>
    </source>
</evidence>
<dbReference type="SUPFAM" id="SSF55874">
    <property type="entry name" value="ATPase domain of HSP90 chaperone/DNA topoisomerase II/histidine kinase"/>
    <property type="match status" value="1"/>
</dbReference>
<dbReference type="EMBL" id="VDEQ01000257">
    <property type="protein sequence ID" value="MQS38400.1"/>
    <property type="molecule type" value="Genomic_DNA"/>
</dbReference>
<evidence type="ECO:0000313" key="4">
    <source>
        <dbReference type="EMBL" id="MQS38400.1"/>
    </source>
</evidence>
<feature type="domain" description="Histidine kinase/HSP90-like ATPase" evidence="3">
    <location>
        <begin position="116"/>
        <end position="228"/>
    </location>
</feature>
<feature type="region of interest" description="Disordered" evidence="2">
    <location>
        <begin position="61"/>
        <end position="85"/>
    </location>
</feature>
<dbReference type="CDD" id="cd16936">
    <property type="entry name" value="HATPase_RsbW-like"/>
    <property type="match status" value="1"/>
</dbReference>
<dbReference type="PANTHER" id="PTHR35526">
    <property type="entry name" value="ANTI-SIGMA-F FACTOR RSBW-RELATED"/>
    <property type="match status" value="1"/>
</dbReference>
<keyword evidence="4" id="KW-0547">Nucleotide-binding</keyword>
<feature type="region of interest" description="Disordered" evidence="2">
    <location>
        <begin position="1"/>
        <end position="23"/>
    </location>
</feature>
<dbReference type="Proteomes" id="UP000460558">
    <property type="component" value="Unassembled WGS sequence"/>
</dbReference>
<dbReference type="GO" id="GO:0005524">
    <property type="term" value="F:ATP binding"/>
    <property type="evidence" value="ECO:0007669"/>
    <property type="project" value="UniProtKB-KW"/>
</dbReference>
<reference evidence="4 5" key="1">
    <citation type="submission" date="2019-06" db="EMBL/GenBank/DDBJ databases">
        <title>Comparative genomics and metabolomics analyses of clavulanic acid producing Streptomyces species provides insight into specialized metabolism and evolution of beta-lactam biosynthetic gene clusters.</title>
        <authorList>
            <person name="Moore M.A."/>
            <person name="Cruz-Morales P."/>
            <person name="Barona Gomez F."/>
            <person name="Kapil T."/>
        </authorList>
    </citation>
    <scope>NUCLEOTIDE SEQUENCE [LARGE SCALE GENOMIC DNA]</scope>
    <source>
        <strain evidence="4 5">T-272</strain>
    </source>
</reference>
<dbReference type="PANTHER" id="PTHR35526:SF3">
    <property type="entry name" value="ANTI-SIGMA-F FACTOR RSBW"/>
    <property type="match status" value="1"/>
</dbReference>
<keyword evidence="1" id="KW-0418">Kinase</keyword>
<evidence type="ECO:0000313" key="5">
    <source>
        <dbReference type="Proteomes" id="UP000460558"/>
    </source>
</evidence>
<keyword evidence="5" id="KW-1185">Reference proteome</keyword>
<dbReference type="InterPro" id="IPR036890">
    <property type="entry name" value="HATPase_C_sf"/>
</dbReference>
<feature type="compositionally biased region" description="Basic and acidic residues" evidence="2">
    <location>
        <begin position="67"/>
        <end position="84"/>
    </location>
</feature>
<proteinExistence type="predicted"/>
<sequence>MRVRSGHRPVPVTTSRDPPITRRNSGVFFHSLSIVITFFAWRIRQEERPGALCPGPPVRGVWQCGPPRERSERPGGSDGERSHPSMETITLTPAIGGPAGHRRFWRLGREPSTVPAARRLIRRQLMEWAADGLAEDASVITSELVTNALLHARGPIVLTLRLLPGTGAGVRIDVLDQGPCDGPGRTGIAPPASPPEHTETGGRGLHLVACLAHDWGSISGADGHTVWAVLRGPAGSPMSPCPEGSSSL</sequence>
<evidence type="ECO:0000256" key="1">
    <source>
        <dbReference type="ARBA" id="ARBA00022527"/>
    </source>
</evidence>
<evidence type="ECO:0000259" key="3">
    <source>
        <dbReference type="Pfam" id="PF13581"/>
    </source>
</evidence>
<accession>A0ABW9NYJ4</accession>
<dbReference type="Pfam" id="PF13581">
    <property type="entry name" value="HATPase_c_2"/>
    <property type="match status" value="1"/>
</dbReference>
<keyword evidence="1" id="KW-0808">Transferase</keyword>
<protein>
    <submittedName>
        <fullName evidence="4">ATP-binding protein</fullName>
    </submittedName>
</protein>
<comment type="caution">
    <text evidence="4">The sequence shown here is derived from an EMBL/GenBank/DDBJ whole genome shotgun (WGS) entry which is preliminary data.</text>
</comment>
<organism evidence="4 5">
    <name type="scientific">Streptomyces katsurahamanus</name>
    <dbReference type="NCBI Taxonomy" id="2577098"/>
    <lineage>
        <taxon>Bacteria</taxon>
        <taxon>Bacillati</taxon>
        <taxon>Actinomycetota</taxon>
        <taxon>Actinomycetes</taxon>
        <taxon>Kitasatosporales</taxon>
        <taxon>Streptomycetaceae</taxon>
        <taxon>Streptomyces</taxon>
    </lineage>
</organism>
<dbReference type="InterPro" id="IPR003594">
    <property type="entry name" value="HATPase_dom"/>
</dbReference>
<keyword evidence="1" id="KW-0723">Serine/threonine-protein kinase</keyword>
<keyword evidence="4" id="KW-0067">ATP-binding</keyword>
<dbReference type="Gene3D" id="3.30.565.10">
    <property type="entry name" value="Histidine kinase-like ATPase, C-terminal domain"/>
    <property type="match status" value="1"/>
</dbReference>
<dbReference type="InterPro" id="IPR050267">
    <property type="entry name" value="Anti-sigma-factor_SerPK"/>
</dbReference>
<gene>
    <name evidence="4" type="ORF">FFZ77_23145</name>
</gene>
<name>A0ABW9NYJ4_9ACTN</name>